<dbReference type="InterPro" id="IPR015300">
    <property type="entry name" value="DNA-bd_pseudobarrel_sf"/>
</dbReference>
<evidence type="ECO:0000256" key="3">
    <source>
        <dbReference type="ARBA" id="ARBA00023125"/>
    </source>
</evidence>
<dbReference type="Pfam" id="PF02362">
    <property type="entry name" value="B3"/>
    <property type="match status" value="1"/>
</dbReference>
<evidence type="ECO:0000259" key="6">
    <source>
        <dbReference type="PROSITE" id="PS50863"/>
    </source>
</evidence>
<reference evidence="7 8" key="1">
    <citation type="journal article" date="2021" name="Nat. Commun.">
        <title>Incipient diploidization of the medicinal plant Perilla within 10,000 years.</title>
        <authorList>
            <person name="Zhang Y."/>
            <person name="Shen Q."/>
            <person name="Leng L."/>
            <person name="Zhang D."/>
            <person name="Chen S."/>
            <person name="Shi Y."/>
            <person name="Ning Z."/>
            <person name="Chen S."/>
        </authorList>
    </citation>
    <scope>NUCLEOTIDE SEQUENCE [LARGE SCALE GENOMIC DNA]</scope>
    <source>
        <strain evidence="8">cv. PC099</strain>
    </source>
</reference>
<evidence type="ECO:0000256" key="4">
    <source>
        <dbReference type="ARBA" id="ARBA00023163"/>
    </source>
</evidence>
<gene>
    <name evidence="7" type="ORF">C2S53_018931</name>
</gene>
<evidence type="ECO:0000256" key="2">
    <source>
        <dbReference type="ARBA" id="ARBA00023015"/>
    </source>
</evidence>
<comment type="caution">
    <text evidence="7">The sequence shown here is derived from an EMBL/GenBank/DDBJ whole genome shotgun (WGS) entry which is preliminary data.</text>
</comment>
<evidence type="ECO:0000313" key="7">
    <source>
        <dbReference type="EMBL" id="KAH6824306.1"/>
    </source>
</evidence>
<dbReference type="PROSITE" id="PS50863">
    <property type="entry name" value="B3"/>
    <property type="match status" value="1"/>
</dbReference>
<sequence>MDRNHAVNPSFYKILIDFAFDLGVPKEFTETYRELLAGKAKLRIASGATWEVNVEKLEDDDRHYFTKGWTKFSRDMGLQKLDLLVFAFVGNHTFHVTVYGTNAFEKDSNFQR</sequence>
<keyword evidence="3" id="KW-0238">DNA-binding</keyword>
<organism evidence="7 8">
    <name type="scientific">Perilla frutescens var. hirtella</name>
    <name type="common">Perilla citriodora</name>
    <name type="synonym">Perilla setoyensis</name>
    <dbReference type="NCBI Taxonomy" id="608512"/>
    <lineage>
        <taxon>Eukaryota</taxon>
        <taxon>Viridiplantae</taxon>
        <taxon>Streptophyta</taxon>
        <taxon>Embryophyta</taxon>
        <taxon>Tracheophyta</taxon>
        <taxon>Spermatophyta</taxon>
        <taxon>Magnoliopsida</taxon>
        <taxon>eudicotyledons</taxon>
        <taxon>Gunneridae</taxon>
        <taxon>Pentapetalae</taxon>
        <taxon>asterids</taxon>
        <taxon>lamiids</taxon>
        <taxon>Lamiales</taxon>
        <taxon>Lamiaceae</taxon>
        <taxon>Nepetoideae</taxon>
        <taxon>Elsholtzieae</taxon>
        <taxon>Perilla</taxon>
    </lineage>
</organism>
<proteinExistence type="predicted"/>
<feature type="domain" description="TF-B3" evidence="6">
    <location>
        <begin position="7"/>
        <end position="102"/>
    </location>
</feature>
<keyword evidence="5" id="KW-0539">Nucleus</keyword>
<keyword evidence="2" id="KW-0805">Transcription regulation</keyword>
<keyword evidence="8" id="KW-1185">Reference proteome</keyword>
<dbReference type="Proteomes" id="UP001190926">
    <property type="component" value="Unassembled WGS sequence"/>
</dbReference>
<keyword evidence="4" id="KW-0804">Transcription</keyword>
<dbReference type="CDD" id="cd10017">
    <property type="entry name" value="B3_DNA"/>
    <property type="match status" value="1"/>
</dbReference>
<dbReference type="SMART" id="SM01019">
    <property type="entry name" value="B3"/>
    <property type="match status" value="1"/>
</dbReference>
<dbReference type="SUPFAM" id="SSF101936">
    <property type="entry name" value="DNA-binding pseudobarrel domain"/>
    <property type="match status" value="1"/>
</dbReference>
<dbReference type="InterPro" id="IPR050655">
    <property type="entry name" value="Plant_B3_domain"/>
</dbReference>
<dbReference type="GO" id="GO:0003677">
    <property type="term" value="F:DNA binding"/>
    <property type="evidence" value="ECO:0007669"/>
    <property type="project" value="UniProtKB-KW"/>
</dbReference>
<name>A0AAD4P309_PERFH</name>
<dbReference type="AlphaFoldDB" id="A0AAD4P309"/>
<protein>
    <recommendedName>
        <fullName evidence="6">TF-B3 domain-containing protein</fullName>
    </recommendedName>
</protein>
<evidence type="ECO:0000256" key="1">
    <source>
        <dbReference type="ARBA" id="ARBA00004123"/>
    </source>
</evidence>
<dbReference type="GO" id="GO:0005634">
    <property type="term" value="C:nucleus"/>
    <property type="evidence" value="ECO:0007669"/>
    <property type="project" value="UniProtKB-SubCell"/>
</dbReference>
<comment type="subcellular location">
    <subcellularLocation>
        <location evidence="1">Nucleus</location>
    </subcellularLocation>
</comment>
<dbReference type="InterPro" id="IPR003340">
    <property type="entry name" value="B3_DNA-bd"/>
</dbReference>
<dbReference type="PANTHER" id="PTHR31920">
    <property type="entry name" value="B3 DOMAIN-CONTAINING"/>
    <property type="match status" value="1"/>
</dbReference>
<evidence type="ECO:0000313" key="8">
    <source>
        <dbReference type="Proteomes" id="UP001190926"/>
    </source>
</evidence>
<accession>A0AAD4P309</accession>
<dbReference type="EMBL" id="SDAM02000368">
    <property type="protein sequence ID" value="KAH6824306.1"/>
    <property type="molecule type" value="Genomic_DNA"/>
</dbReference>
<dbReference type="PANTHER" id="PTHR31920:SF122">
    <property type="entry name" value="B3 DOMAIN-CONTAINING PROTEIN REM23"/>
    <property type="match status" value="1"/>
</dbReference>
<dbReference type="Gene3D" id="2.40.330.10">
    <property type="entry name" value="DNA-binding pseudobarrel domain"/>
    <property type="match status" value="1"/>
</dbReference>
<evidence type="ECO:0000256" key="5">
    <source>
        <dbReference type="ARBA" id="ARBA00023242"/>
    </source>
</evidence>